<evidence type="ECO:0000313" key="2">
    <source>
        <dbReference type="EMBL" id="CAF1179424.1"/>
    </source>
</evidence>
<evidence type="ECO:0000313" key="3">
    <source>
        <dbReference type="EMBL" id="CAF3802722.1"/>
    </source>
</evidence>
<feature type="domain" description="Ubiquitin-like" evidence="1">
    <location>
        <begin position="102"/>
        <end position="177"/>
    </location>
</feature>
<organism evidence="2 4">
    <name type="scientific">Rotaria sordida</name>
    <dbReference type="NCBI Taxonomy" id="392033"/>
    <lineage>
        <taxon>Eukaryota</taxon>
        <taxon>Metazoa</taxon>
        <taxon>Spiralia</taxon>
        <taxon>Gnathifera</taxon>
        <taxon>Rotifera</taxon>
        <taxon>Eurotatoria</taxon>
        <taxon>Bdelloidea</taxon>
        <taxon>Philodinida</taxon>
        <taxon>Philodinidae</taxon>
        <taxon>Rotaria</taxon>
    </lineage>
</organism>
<evidence type="ECO:0000313" key="4">
    <source>
        <dbReference type="Proteomes" id="UP000663864"/>
    </source>
</evidence>
<dbReference type="Gene3D" id="3.90.175.10">
    <property type="entry name" value="Diphtheria Toxin, domain 1"/>
    <property type="match status" value="1"/>
</dbReference>
<dbReference type="AlphaFoldDB" id="A0A814UY65"/>
<proteinExistence type="predicted"/>
<dbReference type="PANTHER" id="PTHR36649:SF28">
    <property type="entry name" value="UBIQUITIN-LIKE DOMAIN-CONTAINING PROTEIN"/>
    <property type="match status" value="1"/>
</dbReference>
<reference evidence="2" key="1">
    <citation type="submission" date="2021-02" db="EMBL/GenBank/DDBJ databases">
        <authorList>
            <person name="Nowell W R."/>
        </authorList>
    </citation>
    <scope>NUCLEOTIDE SEQUENCE</scope>
</reference>
<dbReference type="PRINTS" id="PR00348">
    <property type="entry name" value="UBIQUITIN"/>
</dbReference>
<name>A0A814UY65_9BILA</name>
<sequence>MAATASTINTQDSESLLAAAMSAIIGINVQPSNKNPDSTFKISLFDYHDKTYLTGPVGDISSVRENPITQMTDGRKNISSSSVEIDGIWFSKNAQKMPDKSIQIFIKTLTGKTITLEVLPNETMDEVKTVLQDAENIPVDQQRLIFAGKQLEDGRTLADYNIQKESTIHLVLRLRGGHEAILDPSTMDPCYNYDFTNIKDENKKFTRGGEKYVRPCGWKRYAIKVSDKYENLVWLGKTNNPGEWPVSYHGTGQHQARTIAMDGFDLSKGKRFAYGHGVYSTPDINVATKYANKFSFKGDDYLVVLQNRVNSTTLVKISADRTGVGEYWVSPSGKDIRPYGICIRKL</sequence>
<dbReference type="Pfam" id="PF00240">
    <property type="entry name" value="ubiquitin"/>
    <property type="match status" value="1"/>
</dbReference>
<dbReference type="Proteomes" id="UP000663864">
    <property type="component" value="Unassembled WGS sequence"/>
</dbReference>
<dbReference type="PROSITE" id="PS50053">
    <property type="entry name" value="UBIQUITIN_2"/>
    <property type="match status" value="1"/>
</dbReference>
<dbReference type="Gene3D" id="3.10.20.90">
    <property type="entry name" value="Phosphatidylinositol 3-kinase Catalytic Subunit, Chain A, domain 1"/>
    <property type="match status" value="1"/>
</dbReference>
<dbReference type="InterPro" id="IPR019956">
    <property type="entry name" value="Ubiquitin_dom"/>
</dbReference>
<dbReference type="InterPro" id="IPR029071">
    <property type="entry name" value="Ubiquitin-like_domsf"/>
</dbReference>
<dbReference type="EMBL" id="CAJNOT010001304">
    <property type="protein sequence ID" value="CAF1179424.1"/>
    <property type="molecule type" value="Genomic_DNA"/>
</dbReference>
<dbReference type="FunFam" id="3.10.20.90:FF:000005">
    <property type="entry name" value="Polyubiquitin 11"/>
    <property type="match status" value="1"/>
</dbReference>
<dbReference type="InterPro" id="IPR000626">
    <property type="entry name" value="Ubiquitin-like_dom"/>
</dbReference>
<comment type="caution">
    <text evidence="2">The sequence shown here is derived from an EMBL/GenBank/DDBJ whole genome shotgun (WGS) entry which is preliminary data.</text>
</comment>
<dbReference type="InterPro" id="IPR019954">
    <property type="entry name" value="Ubiquitin_CS"/>
</dbReference>
<dbReference type="SUPFAM" id="SSF56399">
    <property type="entry name" value="ADP-ribosylation"/>
    <property type="match status" value="1"/>
</dbReference>
<dbReference type="PROSITE" id="PS00299">
    <property type="entry name" value="UBIQUITIN_1"/>
    <property type="match status" value="1"/>
</dbReference>
<gene>
    <name evidence="3" type="ORF">JBS370_LOCUS15399</name>
    <name evidence="2" type="ORF">ZHD862_LOCUS21672</name>
</gene>
<evidence type="ECO:0000259" key="1">
    <source>
        <dbReference type="PROSITE" id="PS50053"/>
    </source>
</evidence>
<accession>A0A814UY65</accession>
<dbReference type="SUPFAM" id="SSF54236">
    <property type="entry name" value="Ubiquitin-like"/>
    <property type="match status" value="1"/>
</dbReference>
<dbReference type="SMART" id="SM00213">
    <property type="entry name" value="UBQ"/>
    <property type="match status" value="1"/>
</dbReference>
<dbReference type="Proteomes" id="UP000663836">
    <property type="component" value="Unassembled WGS sequence"/>
</dbReference>
<protein>
    <recommendedName>
        <fullName evidence="1">Ubiquitin-like domain-containing protein</fullName>
    </recommendedName>
</protein>
<dbReference type="PANTHER" id="PTHR36649">
    <property type="entry name" value="UBIQUITIN-LIKE DOMAIN-CONTAINING PROTEIN"/>
    <property type="match status" value="1"/>
</dbReference>
<dbReference type="EMBL" id="CAJOBD010001470">
    <property type="protein sequence ID" value="CAF3802722.1"/>
    <property type="molecule type" value="Genomic_DNA"/>
</dbReference>